<name>A0A060R7J0_9BACT</name>
<dbReference type="HOGENOM" id="CLU_3346048_0_0_10"/>
<dbReference type="KEGG" id="rbc:BN938_1125"/>
<dbReference type="EMBL" id="HG934468">
    <property type="protein sequence ID" value="CDN31220.1"/>
    <property type="molecule type" value="Genomic_DNA"/>
</dbReference>
<evidence type="ECO:0000313" key="1">
    <source>
        <dbReference type="EMBL" id="CDN31220.1"/>
    </source>
</evidence>
<evidence type="ECO:0000313" key="2">
    <source>
        <dbReference type="Proteomes" id="UP000027616"/>
    </source>
</evidence>
<sequence>MDRDLITETNKTYTLTDKLFGMWINRVYGDNQRLFDY</sequence>
<gene>
    <name evidence="1" type="ORF">BN938_1125</name>
</gene>
<dbReference type="AlphaFoldDB" id="A0A060R7J0"/>
<accession>A0A060R7J0</accession>
<protein>
    <submittedName>
        <fullName evidence="1">Uncharacterized protein</fullName>
    </submittedName>
</protein>
<dbReference type="Proteomes" id="UP000027616">
    <property type="component" value="Chromosome I"/>
</dbReference>
<reference evidence="1 2" key="1">
    <citation type="journal article" date="2015" name="Genome Announc.">
        <title>Complete Genome Sequence of the Novel Leech Symbiont Mucinivorans hirudinis M3T.</title>
        <authorList>
            <person name="Nelson M.C."/>
            <person name="Bomar L."/>
            <person name="Graf J."/>
        </authorList>
    </citation>
    <scope>NUCLEOTIDE SEQUENCE [LARGE SCALE GENOMIC DNA]</scope>
    <source>
        <strain evidence="2">M3</strain>
    </source>
</reference>
<keyword evidence="2" id="KW-1185">Reference proteome</keyword>
<organism evidence="1 2">
    <name type="scientific">Mucinivorans hirudinis</name>
    <dbReference type="NCBI Taxonomy" id="1433126"/>
    <lineage>
        <taxon>Bacteria</taxon>
        <taxon>Pseudomonadati</taxon>
        <taxon>Bacteroidota</taxon>
        <taxon>Bacteroidia</taxon>
        <taxon>Bacteroidales</taxon>
        <taxon>Rikenellaceae</taxon>
        <taxon>Mucinivorans</taxon>
    </lineage>
</organism>
<proteinExistence type="predicted"/>